<feature type="transmembrane region" description="Helical" evidence="1">
    <location>
        <begin position="16"/>
        <end position="32"/>
    </location>
</feature>
<evidence type="ECO:0000313" key="3">
    <source>
        <dbReference type="EMBL" id="QAV18012.1"/>
    </source>
</evidence>
<feature type="transmembrane region" description="Helical" evidence="1">
    <location>
        <begin position="78"/>
        <end position="100"/>
    </location>
</feature>
<dbReference type="InterPro" id="IPR025699">
    <property type="entry name" value="ABC2_memb-like"/>
</dbReference>
<keyword evidence="1" id="KW-0812">Transmembrane</keyword>
<dbReference type="Proteomes" id="UP001527202">
    <property type="component" value="Unassembled WGS sequence"/>
</dbReference>
<evidence type="ECO:0000313" key="4">
    <source>
        <dbReference type="Proteomes" id="UP000288943"/>
    </source>
</evidence>
<dbReference type="GeneID" id="95375172"/>
<proteinExistence type="predicted"/>
<evidence type="ECO:0000256" key="1">
    <source>
        <dbReference type="SAM" id="Phobius"/>
    </source>
</evidence>
<dbReference type="Proteomes" id="UP000288943">
    <property type="component" value="Chromosome"/>
</dbReference>
<dbReference type="Pfam" id="PF13346">
    <property type="entry name" value="ABC2_membrane_5"/>
    <property type="match status" value="1"/>
</dbReference>
<dbReference type="AlphaFoldDB" id="A0A410WUI1"/>
<evidence type="ECO:0000313" key="2">
    <source>
        <dbReference type="EMBL" id="MCY9595150.1"/>
    </source>
</evidence>
<dbReference type="EMBL" id="CP026520">
    <property type="protein sequence ID" value="QAV18012.1"/>
    <property type="molecule type" value="Genomic_DNA"/>
</dbReference>
<keyword evidence="1" id="KW-0472">Membrane</keyword>
<keyword evidence="5" id="KW-1185">Reference proteome</keyword>
<organism evidence="3 4">
    <name type="scientific">Paenibacillus chitinolyticus</name>
    <dbReference type="NCBI Taxonomy" id="79263"/>
    <lineage>
        <taxon>Bacteria</taxon>
        <taxon>Bacillati</taxon>
        <taxon>Bacillota</taxon>
        <taxon>Bacilli</taxon>
        <taxon>Bacillales</taxon>
        <taxon>Paenibacillaceae</taxon>
        <taxon>Paenibacillus</taxon>
    </lineage>
</organism>
<dbReference type="KEGG" id="pchi:PC41400_10165"/>
<name>A0A410WUI1_9BACL</name>
<reference evidence="2 5" key="2">
    <citation type="submission" date="2022-05" db="EMBL/GenBank/DDBJ databases">
        <title>Genome Sequencing of Bee-Associated Microbes.</title>
        <authorList>
            <person name="Dunlap C."/>
        </authorList>
    </citation>
    <scope>NUCLEOTIDE SEQUENCE [LARGE SCALE GENOMIC DNA]</scope>
    <source>
        <strain evidence="2 5">NRRL B-23120</strain>
    </source>
</reference>
<feature type="transmembrane region" description="Helical" evidence="1">
    <location>
        <begin position="38"/>
        <end position="57"/>
    </location>
</feature>
<dbReference type="PANTHER" id="PTHR41309">
    <property type="entry name" value="MEMBRANE PROTEIN-RELATED"/>
    <property type="match status" value="1"/>
</dbReference>
<keyword evidence="1" id="KW-1133">Transmembrane helix</keyword>
<feature type="transmembrane region" description="Helical" evidence="1">
    <location>
        <begin position="178"/>
        <end position="202"/>
    </location>
</feature>
<dbReference type="RefSeq" id="WP_042230839.1">
    <property type="nucleotide sequence ID" value="NZ_CP026520.1"/>
</dbReference>
<protein>
    <submittedName>
        <fullName evidence="3">ABC-2 transporter permease</fullName>
    </submittedName>
</protein>
<dbReference type="EMBL" id="JAMDMJ010000004">
    <property type="protein sequence ID" value="MCY9595150.1"/>
    <property type="molecule type" value="Genomic_DNA"/>
</dbReference>
<feature type="transmembrane region" description="Helical" evidence="1">
    <location>
        <begin position="112"/>
        <end position="131"/>
    </location>
</feature>
<dbReference type="PANTHER" id="PTHR41309:SF2">
    <property type="entry name" value="MEMBRANE PROTEIN"/>
    <property type="match status" value="1"/>
</dbReference>
<gene>
    <name evidence="2" type="ORF">M5X16_05080</name>
    <name evidence="3" type="ORF">PC41400_10165</name>
</gene>
<feature type="transmembrane region" description="Helical" evidence="1">
    <location>
        <begin position="143"/>
        <end position="166"/>
    </location>
</feature>
<dbReference type="OrthoDB" id="2662181at2"/>
<evidence type="ECO:0000313" key="5">
    <source>
        <dbReference type="Proteomes" id="UP001527202"/>
    </source>
</evidence>
<sequence length="207" mass="22489">MVALLSKDFRVMRKELLWMAVYVVFFAITFSNSRMGGVVVQLVPSIMLLFISANHDVKNRNFILLGSLPVRRSDIVRARYVSVLLFGVLGAGIGFIVSTVTSMIQGTGGASSFSWGASGLLGAMLLVYAAIYLPLHYWLGDKYLQVISVIMMILLFASTSMLGFIVGATDKWGLPSPAAVAVIALTGVSVFFVSYLISLGIMKKKDF</sequence>
<reference evidence="3 4" key="1">
    <citation type="submission" date="2018-01" db="EMBL/GenBank/DDBJ databases">
        <title>The whole genome sequencing and assembly of Paenibacillus chitinolyticus KCCM 41400 strain.</title>
        <authorList>
            <person name="Kim J.-Y."/>
            <person name="Park M.-K."/>
            <person name="Lee Y.-J."/>
            <person name="Yi H."/>
            <person name="Bahn Y.-S."/>
            <person name="Kim J.F."/>
            <person name="Lee D.-W."/>
        </authorList>
    </citation>
    <scope>NUCLEOTIDE SEQUENCE [LARGE SCALE GENOMIC DNA]</scope>
    <source>
        <strain evidence="3 4">KCCM 41400</strain>
    </source>
</reference>
<accession>A0A410WUI1</accession>